<keyword evidence="2" id="KW-1185">Reference proteome</keyword>
<protein>
    <submittedName>
        <fullName evidence="1">Uncharacterized protein</fullName>
    </submittedName>
</protein>
<accession>A0A1J8Q276</accession>
<sequence>MLAVYVSVAMEAIGDITASAEVSRLRVEGEEFDSRIQGGILVRSYTKMTLAIS</sequence>
<dbReference type="Proteomes" id="UP000183567">
    <property type="component" value="Unassembled WGS sequence"/>
</dbReference>
<organism evidence="1 2">
    <name type="scientific">Rhizopogon vesiculosus</name>
    <dbReference type="NCBI Taxonomy" id="180088"/>
    <lineage>
        <taxon>Eukaryota</taxon>
        <taxon>Fungi</taxon>
        <taxon>Dikarya</taxon>
        <taxon>Basidiomycota</taxon>
        <taxon>Agaricomycotina</taxon>
        <taxon>Agaricomycetes</taxon>
        <taxon>Agaricomycetidae</taxon>
        <taxon>Boletales</taxon>
        <taxon>Suillineae</taxon>
        <taxon>Rhizopogonaceae</taxon>
        <taxon>Rhizopogon</taxon>
    </lineage>
</organism>
<evidence type="ECO:0000313" key="1">
    <source>
        <dbReference type="EMBL" id="OJA15686.1"/>
    </source>
</evidence>
<dbReference type="EMBL" id="LVVM01002942">
    <property type="protein sequence ID" value="OJA15686.1"/>
    <property type="molecule type" value="Genomic_DNA"/>
</dbReference>
<dbReference type="STRING" id="180088.A0A1J8Q276"/>
<comment type="caution">
    <text evidence="1">The sequence shown here is derived from an EMBL/GenBank/DDBJ whole genome shotgun (WGS) entry which is preliminary data.</text>
</comment>
<dbReference type="OrthoDB" id="1641903at2759"/>
<name>A0A1J8Q276_9AGAM</name>
<reference evidence="1 2" key="1">
    <citation type="submission" date="2016-03" db="EMBL/GenBank/DDBJ databases">
        <title>Comparative genomics of the ectomycorrhizal sister species Rhizopogon vinicolor and Rhizopogon vesiculosus (Basidiomycota: Boletales) reveals a divergence of the mating type B locus.</title>
        <authorList>
            <person name="Mujic A.B."/>
            <person name="Kuo A."/>
            <person name="Tritt A."/>
            <person name="Lipzen A."/>
            <person name="Chen C."/>
            <person name="Johnson J."/>
            <person name="Sharma A."/>
            <person name="Barry K."/>
            <person name="Grigoriev I.V."/>
            <person name="Spatafora J.W."/>
        </authorList>
    </citation>
    <scope>NUCLEOTIDE SEQUENCE [LARGE SCALE GENOMIC DNA]</scope>
    <source>
        <strain evidence="1 2">AM-OR11-056</strain>
    </source>
</reference>
<gene>
    <name evidence="1" type="ORF">AZE42_13932</name>
</gene>
<evidence type="ECO:0000313" key="2">
    <source>
        <dbReference type="Proteomes" id="UP000183567"/>
    </source>
</evidence>
<proteinExistence type="predicted"/>
<dbReference type="AlphaFoldDB" id="A0A1J8Q276"/>